<evidence type="ECO:0000313" key="2">
    <source>
        <dbReference type="Proteomes" id="UP000306319"/>
    </source>
</evidence>
<proteinExistence type="predicted"/>
<sequence length="254" mass="29297">MESNIKTGDFFSLQNSVESINESDYEKTGLIIEAARAFERSTYQCVYIIDYFKRGFLYVSGNIAKLCGGEAEKIKDFGYRFYIDYVPQEDLKMLIEINNKGFKLFNTIPIGERKDYTISYDFHIMRGKCKRLVNHKLTPLILTKDGRIWLAICTISLAAGNEPGNVIMKKPGAGTFYQYSLYDHKWEERKEIILTDNEREVLSLSTQGYTMNDIADNICKSVDTVKAYKRSIFQKMDVKNIAEALTYAQNHQLI</sequence>
<dbReference type="EMBL" id="SRYB01000004">
    <property type="protein sequence ID" value="TGY80086.1"/>
    <property type="molecule type" value="Genomic_DNA"/>
</dbReference>
<gene>
    <name evidence="1" type="ORF">E5331_04695</name>
</gene>
<organism evidence="1 2">
    <name type="scientific">Lepagella muris</name>
    <dbReference type="NCBI Taxonomy" id="3032870"/>
    <lineage>
        <taxon>Bacteria</taxon>
        <taxon>Pseudomonadati</taxon>
        <taxon>Bacteroidota</taxon>
        <taxon>Bacteroidia</taxon>
        <taxon>Bacteroidales</taxon>
        <taxon>Muribaculaceae</taxon>
        <taxon>Lepagella</taxon>
    </lineage>
</organism>
<name>A0AC61RN22_9BACT</name>
<accession>A0AC61RN22</accession>
<evidence type="ECO:0000313" key="1">
    <source>
        <dbReference type="EMBL" id="TGY80086.1"/>
    </source>
</evidence>
<keyword evidence="2" id="KW-1185">Reference proteome</keyword>
<reference evidence="1" key="1">
    <citation type="submission" date="2019-04" db="EMBL/GenBank/DDBJ databases">
        <title>Microbes associate with the intestines of laboratory mice.</title>
        <authorList>
            <person name="Navarre W."/>
            <person name="Wong E."/>
            <person name="Huang K."/>
            <person name="Tropini C."/>
            <person name="Ng K."/>
            <person name="Yu B."/>
        </authorList>
    </citation>
    <scope>NUCLEOTIDE SEQUENCE</scope>
    <source>
        <strain evidence="1">NM04_E33</strain>
    </source>
</reference>
<dbReference type="Proteomes" id="UP000306319">
    <property type="component" value="Unassembled WGS sequence"/>
</dbReference>
<comment type="caution">
    <text evidence="1">The sequence shown here is derived from an EMBL/GenBank/DDBJ whole genome shotgun (WGS) entry which is preliminary data.</text>
</comment>
<protein>
    <submittedName>
        <fullName evidence="1">LuxR family transcriptional regulator</fullName>
    </submittedName>
</protein>